<dbReference type="Pfam" id="PF14903">
    <property type="entry name" value="WG_beta_rep"/>
    <property type="match status" value="2"/>
</dbReference>
<feature type="signal peptide" evidence="1">
    <location>
        <begin position="1"/>
        <end position="21"/>
    </location>
</feature>
<dbReference type="EMBL" id="CACVAQ010000289">
    <property type="protein sequence ID" value="CAA6820745.1"/>
    <property type="molecule type" value="Genomic_DNA"/>
</dbReference>
<feature type="chain" id="PRO_5028101064" description="WG repeat-containing protein" evidence="1">
    <location>
        <begin position="22"/>
        <end position="438"/>
    </location>
</feature>
<gene>
    <name evidence="2" type="ORF">HELGO_WM18111</name>
</gene>
<evidence type="ECO:0008006" key="3">
    <source>
        <dbReference type="Google" id="ProtNLM"/>
    </source>
</evidence>
<evidence type="ECO:0000313" key="2">
    <source>
        <dbReference type="EMBL" id="CAA6820745.1"/>
    </source>
</evidence>
<keyword evidence="1" id="KW-0732">Signal</keyword>
<proteinExistence type="predicted"/>
<reference evidence="2" key="1">
    <citation type="submission" date="2020-01" db="EMBL/GenBank/DDBJ databases">
        <authorList>
            <person name="Meier V. D."/>
            <person name="Meier V D."/>
        </authorList>
    </citation>
    <scope>NUCLEOTIDE SEQUENCE</scope>
    <source>
        <strain evidence="2">HLG_WM_MAG_10</strain>
    </source>
</reference>
<dbReference type="AlphaFoldDB" id="A0A6S6TNA7"/>
<organism evidence="2">
    <name type="scientific">uncultured Aureispira sp</name>
    <dbReference type="NCBI Taxonomy" id="1331704"/>
    <lineage>
        <taxon>Bacteria</taxon>
        <taxon>Pseudomonadati</taxon>
        <taxon>Bacteroidota</taxon>
        <taxon>Saprospiria</taxon>
        <taxon>Saprospirales</taxon>
        <taxon>Saprospiraceae</taxon>
        <taxon>Aureispira</taxon>
        <taxon>environmental samples</taxon>
    </lineage>
</organism>
<sequence length="438" mass="49309">MHFCTLLITAICTLFAAVSLAQENTTLKKVYQDNCLVGLVDANSKEVLRTEFTTIEMTSIGNDYLLTAKSKTQMHYFLYQENKVTPLSYNKVEKLNDRLLKVRKDGVYGAVNTDGKGVLLLNYQEIVTAGTSAMITLLGGAYGAVTIEGQRILPNQYAALKYWSMGGFWGLKDGAYQLYDHNGKKIGATSYDLVRVPTAHLPVCAVQKDKKWGLINPKNELILDVQYEQMELLGAGLVAVLGKDKKWSLLDLKGEKVTKKTYDGVLPSKQTQYVTVVEGSQYGLMSSTGKLVLPVQYQAVHYMGHNWVAVQENEVFKLFHLKTQKFKEQVFQKFLSQGAHTNWNGFLVQEEKQWKWFDFEQGLQSTFAFKNVSRTASGVVLVENETQQLGVFSGQGILMLPIEYQAITPKDDFFRVKKTGLDWYFVNQENAPVDCVGE</sequence>
<accession>A0A6S6TNA7</accession>
<dbReference type="PANTHER" id="PTHR37841">
    <property type="entry name" value="GLR2918 PROTEIN"/>
    <property type="match status" value="1"/>
</dbReference>
<evidence type="ECO:0000256" key="1">
    <source>
        <dbReference type="SAM" id="SignalP"/>
    </source>
</evidence>
<name>A0A6S6TNA7_9BACT</name>
<dbReference type="PANTHER" id="PTHR37841:SF1">
    <property type="entry name" value="DUF3298 DOMAIN-CONTAINING PROTEIN"/>
    <property type="match status" value="1"/>
</dbReference>
<dbReference type="InterPro" id="IPR032774">
    <property type="entry name" value="WG_beta_rep"/>
</dbReference>
<protein>
    <recommendedName>
        <fullName evidence="3">WG repeat-containing protein</fullName>
    </recommendedName>
</protein>